<keyword evidence="1" id="KW-0732">Signal</keyword>
<proteinExistence type="predicted"/>
<keyword evidence="3" id="KW-1185">Reference proteome</keyword>
<evidence type="ECO:0008006" key="4">
    <source>
        <dbReference type="Google" id="ProtNLM"/>
    </source>
</evidence>
<protein>
    <recommendedName>
        <fullName evidence="4">Secreted protein</fullName>
    </recommendedName>
</protein>
<feature type="chain" id="PRO_5036919661" description="Secreted protein" evidence="1">
    <location>
        <begin position="29"/>
        <end position="396"/>
    </location>
</feature>
<gene>
    <name evidence="2" type="ORF">Dsi01nite_027510</name>
</gene>
<organism evidence="2 3">
    <name type="scientific">Dactylosporangium siamense</name>
    <dbReference type="NCBI Taxonomy" id="685454"/>
    <lineage>
        <taxon>Bacteria</taxon>
        <taxon>Bacillati</taxon>
        <taxon>Actinomycetota</taxon>
        <taxon>Actinomycetes</taxon>
        <taxon>Micromonosporales</taxon>
        <taxon>Micromonosporaceae</taxon>
        <taxon>Dactylosporangium</taxon>
    </lineage>
</organism>
<dbReference type="Proteomes" id="UP000660611">
    <property type="component" value="Unassembled WGS sequence"/>
</dbReference>
<dbReference type="EMBL" id="BONQ01000043">
    <property type="protein sequence ID" value="GIG44710.1"/>
    <property type="molecule type" value="Genomic_DNA"/>
</dbReference>
<dbReference type="AlphaFoldDB" id="A0A919UAH6"/>
<evidence type="ECO:0000313" key="2">
    <source>
        <dbReference type="EMBL" id="GIG44710.1"/>
    </source>
</evidence>
<evidence type="ECO:0000256" key="1">
    <source>
        <dbReference type="SAM" id="SignalP"/>
    </source>
</evidence>
<evidence type="ECO:0000313" key="3">
    <source>
        <dbReference type="Proteomes" id="UP000660611"/>
    </source>
</evidence>
<reference evidence="2" key="1">
    <citation type="submission" date="2021-01" db="EMBL/GenBank/DDBJ databases">
        <title>Whole genome shotgun sequence of Dactylosporangium siamense NBRC 106093.</title>
        <authorList>
            <person name="Komaki H."/>
            <person name="Tamura T."/>
        </authorList>
    </citation>
    <scope>NUCLEOTIDE SEQUENCE</scope>
    <source>
        <strain evidence="2">NBRC 106093</strain>
    </source>
</reference>
<sequence length="396" mass="40824">MAAGVSIRRFLTPAACGLVLLSATPAHATPTLPEAKADNAWSASLAPTGDDDVNVAWSAGALRLADPAAVPGGQRAPVAQGLLLTAPHVLATPAGRVTAQVAGSPAGVEVEYRGLAGERWTEWQAAGAVLPEQVGTVQVRVLLTGAATVTSVRLTASPAPGTPSLAAVGSVYRIYATREGLVGGTTANGHVITSRDHFVALPSRRGLAPKNTGDYTVRVCTTSGARCEFAPVWDVGPWNTTDDYWNPPATRQSWKDLPQGRPEAQAAYQSGYNGGKDQFGRTVANPAGIDLADGVFWDGLQLTTNSWVDVAYLWTAGGPRGVVGSGPLNIRAGAASTFASKGYAATYAQVPIECWVTGQSIAGPYGTTTRWDRVGAGQYISHAYIASTSGGAAPAC</sequence>
<name>A0A919UAH6_9ACTN</name>
<feature type="signal peptide" evidence="1">
    <location>
        <begin position="1"/>
        <end position="28"/>
    </location>
</feature>
<accession>A0A919UAH6</accession>
<comment type="caution">
    <text evidence="2">The sequence shown here is derived from an EMBL/GenBank/DDBJ whole genome shotgun (WGS) entry which is preliminary data.</text>
</comment>